<dbReference type="Gene3D" id="2.40.420.20">
    <property type="match status" value="1"/>
</dbReference>
<evidence type="ECO:0000313" key="5">
    <source>
        <dbReference type="EMBL" id="MEE2566752.1"/>
    </source>
</evidence>
<protein>
    <submittedName>
        <fullName evidence="5">Efflux RND transporter periplasmic adaptor subunit</fullName>
    </submittedName>
</protein>
<dbReference type="NCBIfam" id="TIGR01730">
    <property type="entry name" value="RND_mfp"/>
    <property type="match status" value="1"/>
</dbReference>
<feature type="signal peptide" evidence="3">
    <location>
        <begin position="1"/>
        <end position="20"/>
    </location>
</feature>
<name>A0ABU7LYX3_9PROT</name>
<keyword evidence="2" id="KW-0175">Coiled coil</keyword>
<dbReference type="Pfam" id="PF25967">
    <property type="entry name" value="RND-MFP_C"/>
    <property type="match status" value="1"/>
</dbReference>
<evidence type="ECO:0000259" key="4">
    <source>
        <dbReference type="Pfam" id="PF25967"/>
    </source>
</evidence>
<dbReference type="PANTHER" id="PTHR30469">
    <property type="entry name" value="MULTIDRUG RESISTANCE PROTEIN MDTA"/>
    <property type="match status" value="1"/>
</dbReference>
<dbReference type="InterPro" id="IPR006143">
    <property type="entry name" value="RND_pump_MFP"/>
</dbReference>
<sequence length="355" mass="38027">MTLKSLLAVGLLPIALIACGAPEENAAPPARLVQVETVELIGPQRRYEFVGRVEARRSVDLAFQVGGQLAVLDVTDGLEVAEGDRVAQLVLDDFQRAEREARVQLQQAQTNLERQQTLFERGIASAAARESAQTEYDLRVVALGNARQNLQNATLTAPFSGLVSRVLVDDFAVLAPGQPVARIQDLSELRISIPIAEDLIATFNADDLVSIEASFTFLPDQRFRLEPRELVSEADSSSQTYRGIFALPANIPANILPGMSATVYADLSSETRRPGHVHVPVSALGYAPDGSPIVFVYDDASGTVMRRTVTTGELTNDEIRVTAGIEAGDAIVTAGVSALQDGMAVRPLDAPATRG</sequence>
<reference evidence="5 6" key="1">
    <citation type="submission" date="2024-01" db="EMBL/GenBank/DDBJ databases">
        <title>Hyphobacterium bacterium isolated from marine sediment.</title>
        <authorList>
            <person name="Zhao S."/>
        </authorList>
    </citation>
    <scope>NUCLEOTIDE SEQUENCE [LARGE SCALE GENOMIC DNA]</scope>
    <source>
        <strain evidence="5 6">Y60-23</strain>
    </source>
</reference>
<feature type="domain" description="Multidrug resistance protein MdtA-like C-terminal permuted SH3" evidence="4">
    <location>
        <begin position="277"/>
        <end position="336"/>
    </location>
</feature>
<dbReference type="Gene3D" id="1.10.287.470">
    <property type="entry name" value="Helix hairpin bin"/>
    <property type="match status" value="1"/>
</dbReference>
<organism evidence="5 6">
    <name type="scientific">Hyphobacterium marinum</name>
    <dbReference type="NCBI Taxonomy" id="3116574"/>
    <lineage>
        <taxon>Bacteria</taxon>
        <taxon>Pseudomonadati</taxon>
        <taxon>Pseudomonadota</taxon>
        <taxon>Alphaproteobacteria</taxon>
        <taxon>Maricaulales</taxon>
        <taxon>Maricaulaceae</taxon>
        <taxon>Hyphobacterium</taxon>
    </lineage>
</organism>
<comment type="similarity">
    <text evidence="1">Belongs to the membrane fusion protein (MFP) (TC 8.A.1) family.</text>
</comment>
<dbReference type="Proteomes" id="UP001310692">
    <property type="component" value="Unassembled WGS sequence"/>
</dbReference>
<accession>A0ABU7LYX3</accession>
<evidence type="ECO:0000256" key="1">
    <source>
        <dbReference type="ARBA" id="ARBA00009477"/>
    </source>
</evidence>
<dbReference type="Gene3D" id="2.40.50.100">
    <property type="match status" value="1"/>
</dbReference>
<keyword evidence="3" id="KW-0732">Signal</keyword>
<feature type="chain" id="PRO_5046984791" evidence="3">
    <location>
        <begin position="21"/>
        <end position="355"/>
    </location>
</feature>
<dbReference type="RefSeq" id="WP_330196303.1">
    <property type="nucleotide sequence ID" value="NZ_JAZDRO010000003.1"/>
</dbReference>
<proteinExistence type="inferred from homology"/>
<dbReference type="PROSITE" id="PS51257">
    <property type="entry name" value="PROKAR_LIPOPROTEIN"/>
    <property type="match status" value="1"/>
</dbReference>
<gene>
    <name evidence="5" type="ORF">V0U35_08680</name>
</gene>
<dbReference type="PANTHER" id="PTHR30469:SF20">
    <property type="entry name" value="EFFLUX RND TRANSPORTER PERIPLASMIC ADAPTOR SUBUNIT"/>
    <property type="match status" value="1"/>
</dbReference>
<keyword evidence="6" id="KW-1185">Reference proteome</keyword>
<feature type="coiled-coil region" evidence="2">
    <location>
        <begin position="91"/>
        <end position="118"/>
    </location>
</feature>
<dbReference type="InterPro" id="IPR058627">
    <property type="entry name" value="MdtA-like_C"/>
</dbReference>
<evidence type="ECO:0000313" key="6">
    <source>
        <dbReference type="Proteomes" id="UP001310692"/>
    </source>
</evidence>
<dbReference type="EMBL" id="JAZDRO010000003">
    <property type="protein sequence ID" value="MEE2566752.1"/>
    <property type="molecule type" value="Genomic_DNA"/>
</dbReference>
<comment type="caution">
    <text evidence="5">The sequence shown here is derived from an EMBL/GenBank/DDBJ whole genome shotgun (WGS) entry which is preliminary data.</text>
</comment>
<evidence type="ECO:0000256" key="3">
    <source>
        <dbReference type="SAM" id="SignalP"/>
    </source>
</evidence>
<dbReference type="SUPFAM" id="SSF111369">
    <property type="entry name" value="HlyD-like secretion proteins"/>
    <property type="match status" value="1"/>
</dbReference>
<dbReference type="Gene3D" id="2.40.30.170">
    <property type="match status" value="1"/>
</dbReference>
<evidence type="ECO:0000256" key="2">
    <source>
        <dbReference type="SAM" id="Coils"/>
    </source>
</evidence>